<sequence length="372" mass="36769">MPTRGFRAIVRTAAVGLAATHAAAGPLAAGPAAAAPAGDGVVQVLTAVGSDTTQDVVGAVLAGYAADRAANPDGDIPVNVPVRPAAPVDAPADATCARRGWVAAGQERPPATYAAPAGSGAGKAALVDPANRATACVDIARSSSGRAAGDPAELVYFGFARDAVSWARYPGAAPATLTLDQLRGIYSCAVTDWSAVGGAAGPIVRYLPPAASGTRAFFVGTLLGAEPSTACGPLREVPENDGAAVPAADRAAAILPYSAAGWVAQANGVAADRRGGAAIGALAGRQPVSGPDADGRYRPDDAVINGGFPGTRTVHHILDTRLPGHAEAVRAVGFDAAGPGYLCAGGAGVLATLRTYGFTPLPAVDGRTCTRS</sequence>
<reference evidence="4" key="1">
    <citation type="journal article" date="2014" name="Int. J. Syst. Evol. Microbiol.">
        <title>Complete genome sequence of Corynebacterium casei LMG S-19264T (=DSM 44701T), isolated from a smear-ripened cheese.</title>
        <authorList>
            <consortium name="US DOE Joint Genome Institute (JGI-PGF)"/>
            <person name="Walter F."/>
            <person name="Albersmeier A."/>
            <person name="Kalinowski J."/>
            <person name="Ruckert C."/>
        </authorList>
    </citation>
    <scope>NUCLEOTIDE SEQUENCE</scope>
    <source>
        <strain evidence="4">JCM 3090</strain>
    </source>
</reference>
<evidence type="ECO:0000313" key="5">
    <source>
        <dbReference type="Proteomes" id="UP000649739"/>
    </source>
</evidence>
<dbReference type="InterPro" id="IPR050811">
    <property type="entry name" value="Phosphate_ABC_transporter"/>
</dbReference>
<organism evidence="4 5">
    <name type="scientific">Pilimelia anulata</name>
    <dbReference type="NCBI Taxonomy" id="53371"/>
    <lineage>
        <taxon>Bacteria</taxon>
        <taxon>Bacillati</taxon>
        <taxon>Actinomycetota</taxon>
        <taxon>Actinomycetes</taxon>
        <taxon>Micromonosporales</taxon>
        <taxon>Micromonosporaceae</taxon>
        <taxon>Pilimelia</taxon>
    </lineage>
</organism>
<proteinExistence type="predicted"/>
<gene>
    <name evidence="4" type="ORF">GCM10010123_36210</name>
</gene>
<dbReference type="SUPFAM" id="SSF53850">
    <property type="entry name" value="Periplasmic binding protein-like II"/>
    <property type="match status" value="1"/>
</dbReference>
<dbReference type="PANTHER" id="PTHR30570:SF1">
    <property type="entry name" value="PHOSPHATE-BINDING PROTEIN PSTS"/>
    <property type="match status" value="1"/>
</dbReference>
<evidence type="ECO:0000313" key="4">
    <source>
        <dbReference type="EMBL" id="GGK03028.1"/>
    </source>
</evidence>
<name>A0A8J3BH14_9ACTN</name>
<dbReference type="Pfam" id="PF12849">
    <property type="entry name" value="PBP_like_2"/>
    <property type="match status" value="1"/>
</dbReference>
<dbReference type="RefSeq" id="WP_189171356.1">
    <property type="nucleotide sequence ID" value="NZ_BMQB01000008.1"/>
</dbReference>
<accession>A0A8J3BH14</accession>
<feature type="domain" description="PBP" evidence="3">
    <location>
        <begin position="113"/>
        <end position="275"/>
    </location>
</feature>
<evidence type="ECO:0000256" key="1">
    <source>
        <dbReference type="ARBA" id="ARBA00022729"/>
    </source>
</evidence>
<dbReference type="Proteomes" id="UP000649739">
    <property type="component" value="Unassembled WGS sequence"/>
</dbReference>
<evidence type="ECO:0000259" key="3">
    <source>
        <dbReference type="Pfam" id="PF12849"/>
    </source>
</evidence>
<keyword evidence="5" id="KW-1185">Reference proteome</keyword>
<dbReference type="AlphaFoldDB" id="A0A8J3BH14"/>
<keyword evidence="1 2" id="KW-0732">Signal</keyword>
<protein>
    <submittedName>
        <fullName evidence="4">Phosphate ABC transporter substrate-binding protein</fullName>
    </submittedName>
</protein>
<dbReference type="EMBL" id="BMQB01000008">
    <property type="protein sequence ID" value="GGK03028.1"/>
    <property type="molecule type" value="Genomic_DNA"/>
</dbReference>
<feature type="chain" id="PRO_5035303064" evidence="2">
    <location>
        <begin position="35"/>
        <end position="372"/>
    </location>
</feature>
<evidence type="ECO:0000256" key="2">
    <source>
        <dbReference type="SAM" id="SignalP"/>
    </source>
</evidence>
<feature type="signal peptide" evidence="2">
    <location>
        <begin position="1"/>
        <end position="34"/>
    </location>
</feature>
<reference evidence="4" key="2">
    <citation type="submission" date="2020-09" db="EMBL/GenBank/DDBJ databases">
        <authorList>
            <person name="Sun Q."/>
            <person name="Ohkuma M."/>
        </authorList>
    </citation>
    <scope>NUCLEOTIDE SEQUENCE</scope>
    <source>
        <strain evidence="4">JCM 3090</strain>
    </source>
</reference>
<dbReference type="Gene3D" id="3.40.190.10">
    <property type="entry name" value="Periplasmic binding protein-like II"/>
    <property type="match status" value="2"/>
</dbReference>
<dbReference type="InterPro" id="IPR024370">
    <property type="entry name" value="PBP_domain"/>
</dbReference>
<comment type="caution">
    <text evidence="4">The sequence shown here is derived from an EMBL/GenBank/DDBJ whole genome shotgun (WGS) entry which is preliminary data.</text>
</comment>
<dbReference type="PANTHER" id="PTHR30570">
    <property type="entry name" value="PERIPLASMIC PHOSPHATE BINDING COMPONENT OF PHOSPHATE ABC TRANSPORTER"/>
    <property type="match status" value="1"/>
</dbReference>